<dbReference type="Pfam" id="PF00144">
    <property type="entry name" value="Beta-lactamase"/>
    <property type="match status" value="1"/>
</dbReference>
<protein>
    <recommendedName>
        <fullName evidence="1">Beta-lactamase-related domain-containing protein</fullName>
    </recommendedName>
</protein>
<feature type="non-terminal residue" evidence="2">
    <location>
        <position position="1"/>
    </location>
</feature>
<gene>
    <name evidence="2" type="ORF">METZ01_LOCUS6447</name>
</gene>
<organism evidence="2">
    <name type="scientific">marine metagenome</name>
    <dbReference type="NCBI Taxonomy" id="408172"/>
    <lineage>
        <taxon>unclassified sequences</taxon>
        <taxon>metagenomes</taxon>
        <taxon>ecological metagenomes</taxon>
    </lineage>
</organism>
<evidence type="ECO:0000313" key="2">
    <source>
        <dbReference type="EMBL" id="SUZ53593.1"/>
    </source>
</evidence>
<feature type="non-terminal residue" evidence="2">
    <location>
        <position position="453"/>
    </location>
</feature>
<dbReference type="InterPro" id="IPR050789">
    <property type="entry name" value="Diverse_Enzym_Activities"/>
</dbReference>
<dbReference type="InterPro" id="IPR001466">
    <property type="entry name" value="Beta-lactam-related"/>
</dbReference>
<evidence type="ECO:0000259" key="1">
    <source>
        <dbReference type="Pfam" id="PF00144"/>
    </source>
</evidence>
<reference evidence="2" key="1">
    <citation type="submission" date="2018-05" db="EMBL/GenBank/DDBJ databases">
        <authorList>
            <person name="Lanie J.A."/>
            <person name="Ng W.-L."/>
            <person name="Kazmierczak K.M."/>
            <person name="Andrzejewski T.M."/>
            <person name="Davidsen T.M."/>
            <person name="Wayne K.J."/>
            <person name="Tettelin H."/>
            <person name="Glass J.I."/>
            <person name="Rusch D."/>
            <person name="Podicherti R."/>
            <person name="Tsui H.-C.T."/>
            <person name="Winkler M.E."/>
        </authorList>
    </citation>
    <scope>NUCLEOTIDE SEQUENCE</scope>
</reference>
<name>A0A381NJ94_9ZZZZ</name>
<dbReference type="InterPro" id="IPR012338">
    <property type="entry name" value="Beta-lactam/transpept-like"/>
</dbReference>
<dbReference type="AlphaFoldDB" id="A0A381NJ94"/>
<dbReference type="SUPFAM" id="SSF56601">
    <property type="entry name" value="beta-lactamase/transpeptidase-like"/>
    <property type="match status" value="1"/>
</dbReference>
<feature type="domain" description="Beta-lactamase-related" evidence="1">
    <location>
        <begin position="168"/>
        <end position="444"/>
    </location>
</feature>
<sequence>VNSAGDAVDILTRAKALDLGGNYDIPPGDPISHFGAGLAKILCSNVFLAGLDPTFVAEHNGYFTAPFEDRSHVTDIHVDVESQRVQITLDNGITRTARICGSQGAVAIPLGADDVSFTPSIVESTLPPADTQPWPLGDIVDPYDGPLDQKAIADAVDLAFNEGSMTSALVVTHRGSLVAERYGQGIESTTPLESWSMGKSLTATLLGLLVHDGEYALDEPAPIPEWQSRGDVRSSIRVADIVQMSSGLRFRAMMDPDYDPRAGYPDHLYVYTGGVNAYQYAATRPQQWPAGQVGRYRNGDPLLANYLVRLAVESRGENYHAFPQQALFDRIGIRNAVLETDPFGNFLLNGYEFISARDWARLANLYLQDGVVSGKRLLPEGWSEFVSTPAPGWVADGRPIYGGFFWLNRGPQATRMPIPEDAYFMAGAGGQKTIIVPSHDLVVVRIGHFSGAA</sequence>
<dbReference type="Gene3D" id="3.40.710.10">
    <property type="entry name" value="DD-peptidase/beta-lactamase superfamily"/>
    <property type="match status" value="1"/>
</dbReference>
<dbReference type="EMBL" id="UINC01000337">
    <property type="protein sequence ID" value="SUZ53593.1"/>
    <property type="molecule type" value="Genomic_DNA"/>
</dbReference>
<proteinExistence type="predicted"/>
<dbReference type="PANTHER" id="PTHR43283">
    <property type="entry name" value="BETA-LACTAMASE-RELATED"/>
    <property type="match status" value="1"/>
</dbReference>
<accession>A0A381NJ94</accession>
<dbReference type="PANTHER" id="PTHR43283:SF7">
    <property type="entry name" value="BETA-LACTAMASE-RELATED DOMAIN-CONTAINING PROTEIN"/>
    <property type="match status" value="1"/>
</dbReference>